<feature type="region of interest" description="Disordered" evidence="9">
    <location>
        <begin position="291"/>
        <end position="381"/>
    </location>
</feature>
<keyword evidence="3" id="KW-0862">Zinc</keyword>
<name>A0A4U5VKR4_COLLU</name>
<evidence type="ECO:0000256" key="4">
    <source>
        <dbReference type="ARBA" id="ARBA00023015"/>
    </source>
</evidence>
<dbReference type="GO" id="GO:0035259">
    <property type="term" value="F:nuclear glucocorticoid receptor binding"/>
    <property type="evidence" value="ECO:0007669"/>
    <property type="project" value="TreeGrafter"/>
</dbReference>
<dbReference type="AlphaFoldDB" id="A0A4U5VKR4"/>
<dbReference type="PANTHER" id="PTHR24085">
    <property type="entry name" value="NUCLEAR HORMONE RECEPTOR"/>
    <property type="match status" value="1"/>
</dbReference>
<gene>
    <name evidence="11" type="ORF">D9C73_022565</name>
</gene>
<keyword evidence="5" id="KW-0238">DNA-binding</keyword>
<reference evidence="11 12" key="1">
    <citation type="submission" date="2019-01" db="EMBL/GenBank/DDBJ databases">
        <title>Genome Assembly of Collichthys lucidus.</title>
        <authorList>
            <person name="Cai M."/>
            <person name="Xiao S."/>
        </authorList>
    </citation>
    <scope>NUCLEOTIDE SEQUENCE [LARGE SCALE GENOMIC DNA]</scope>
    <source>
        <strain evidence="11">JT15FE1705JMU</strain>
        <tissue evidence="11">Muscle</tissue>
    </source>
</reference>
<evidence type="ECO:0000256" key="3">
    <source>
        <dbReference type="ARBA" id="ARBA00022833"/>
    </source>
</evidence>
<keyword evidence="4" id="KW-0805">Transcription regulation</keyword>
<evidence type="ECO:0000256" key="5">
    <source>
        <dbReference type="ARBA" id="ARBA00023125"/>
    </source>
</evidence>
<dbReference type="PANTHER" id="PTHR24085:SF9">
    <property type="match status" value="1"/>
</dbReference>
<dbReference type="STRING" id="240159.A0A4U5VKR4"/>
<feature type="compositionally biased region" description="Basic and acidic residues" evidence="9">
    <location>
        <begin position="360"/>
        <end position="370"/>
    </location>
</feature>
<dbReference type="GO" id="GO:0000978">
    <property type="term" value="F:RNA polymerase II cis-regulatory region sequence-specific DNA binding"/>
    <property type="evidence" value="ECO:0007669"/>
    <property type="project" value="TreeGrafter"/>
</dbReference>
<dbReference type="EMBL" id="CM014097">
    <property type="protein sequence ID" value="TKS89004.1"/>
    <property type="molecule type" value="Genomic_DNA"/>
</dbReference>
<feature type="compositionally biased region" description="Basic and acidic residues" evidence="9">
    <location>
        <begin position="752"/>
        <end position="762"/>
    </location>
</feature>
<dbReference type="GO" id="GO:0071376">
    <property type="term" value="P:cellular response to corticotropin-releasing hormone stimulus"/>
    <property type="evidence" value="ECO:0007669"/>
    <property type="project" value="TreeGrafter"/>
</dbReference>
<dbReference type="GO" id="GO:0000981">
    <property type="term" value="F:DNA-binding transcription factor activity, RNA polymerase II-specific"/>
    <property type="evidence" value="ECO:0007669"/>
    <property type="project" value="TreeGrafter"/>
</dbReference>
<dbReference type="GO" id="GO:0005667">
    <property type="term" value="C:transcription regulator complex"/>
    <property type="evidence" value="ECO:0007669"/>
    <property type="project" value="TreeGrafter"/>
</dbReference>
<keyword evidence="12" id="KW-1185">Reference proteome</keyword>
<evidence type="ECO:0000256" key="1">
    <source>
        <dbReference type="ARBA" id="ARBA00022723"/>
    </source>
</evidence>
<proteinExistence type="predicted"/>
<dbReference type="InterPro" id="IPR013088">
    <property type="entry name" value="Znf_NHR/GATA"/>
</dbReference>
<evidence type="ECO:0000256" key="6">
    <source>
        <dbReference type="ARBA" id="ARBA00023163"/>
    </source>
</evidence>
<keyword evidence="6" id="KW-0804">Transcription</keyword>
<evidence type="ECO:0000313" key="12">
    <source>
        <dbReference type="Proteomes" id="UP000298787"/>
    </source>
</evidence>
<organism evidence="11 12">
    <name type="scientific">Collichthys lucidus</name>
    <name type="common">Big head croaker</name>
    <name type="synonym">Sciaena lucida</name>
    <dbReference type="NCBI Taxonomy" id="240159"/>
    <lineage>
        <taxon>Eukaryota</taxon>
        <taxon>Metazoa</taxon>
        <taxon>Chordata</taxon>
        <taxon>Craniata</taxon>
        <taxon>Vertebrata</taxon>
        <taxon>Euteleostomi</taxon>
        <taxon>Actinopterygii</taxon>
        <taxon>Neopterygii</taxon>
        <taxon>Teleostei</taxon>
        <taxon>Neoteleostei</taxon>
        <taxon>Acanthomorphata</taxon>
        <taxon>Eupercaria</taxon>
        <taxon>Sciaenidae</taxon>
        <taxon>Collichthys</taxon>
    </lineage>
</organism>
<accession>A0A4U5VKR4</accession>
<sequence>MRRLTSALVSPRGRREVMEGVKRRRVERERRVVGGVGHMTARESLVANKTVLQQGVCAFLFDPSGKFSQRLRVQQPQIFLRLLLKPSPLVARLSVTSLYSSNGAFCFYILIITSVVSLITCLTQDELRCERVKMKRFFHLHSQTHAIETQSTSSEELVPSPPSPPPPPRVYKPCFVCQDKSSGYHYGVSACEGCKDGGLVLTKRDILVPSQHQFRRITATLLDNQQILRRLAALTLPEEATRSIPSELRHQTAGFLRVTVRRVSSVLSTFHGSDKMSTRLRAKANPAALPLSPLGCTECSGNTTLPRPSPKSRTASRWQEQRDREREGERERGGGQDMRWQISEQSTADSGRHFCPVVAERNEKKDEGEKGKKKKERESSFNANQARWIKVQFDDALLHFLDIDTDKKSACSSDIEQIFPASIAQRTNPTGNVYEHTRLTSARIKASIKKMNNTNRGEVTSDQSRVVKAGTRLAALDEDDSKRSYLLSYKHNTRAAAEGILKAFAYCVGLTQIEGFFPPKHPEEHGVHVSPGQELHYQQGDEEPLSVLPPAEVLRSGNVQRVRDRILLGKPSDLLLSVPSCSLCSIVIHRNSLHFTGYWHPLIASAFIAQRALQKHLTLAHTALPESPGKVAGWRRPSNRHFSALSFGSQSNGFVFSSRRTRFARRDLNNGEKYVQIRIKFEYQMFSLSWNNAALRHPCSQPTGPLDLTVPHSEEEEEEKKKKKKKKEERRREEEEEEEKKKRRKKKKKKKEQVQQKKKEAH</sequence>
<keyword evidence="7 11" id="KW-0675">Receptor</keyword>
<dbReference type="Proteomes" id="UP000298787">
    <property type="component" value="Chromosome 20"/>
</dbReference>
<feature type="domain" description="Nuclear receptor" evidence="10">
    <location>
        <begin position="173"/>
        <end position="195"/>
    </location>
</feature>
<keyword evidence="1" id="KW-0479">Metal-binding</keyword>
<dbReference type="Gene3D" id="3.30.50.10">
    <property type="entry name" value="Erythroid Transcription Factor GATA-1, subunit A"/>
    <property type="match status" value="1"/>
</dbReference>
<keyword evidence="2" id="KW-0863">Zinc-finger</keyword>
<feature type="compositionally biased region" description="Basic and acidic residues" evidence="9">
    <location>
        <begin position="319"/>
        <end position="334"/>
    </location>
</feature>
<feature type="region of interest" description="Disordered" evidence="9">
    <location>
        <begin position="701"/>
        <end position="762"/>
    </location>
</feature>
<protein>
    <submittedName>
        <fullName evidence="11">Retinoic acid receptor alpha</fullName>
    </submittedName>
</protein>
<evidence type="ECO:0000313" key="11">
    <source>
        <dbReference type="EMBL" id="TKS89004.1"/>
    </source>
</evidence>
<dbReference type="InterPro" id="IPR001628">
    <property type="entry name" value="Znf_hrmn_rcpt"/>
</dbReference>
<evidence type="ECO:0000256" key="8">
    <source>
        <dbReference type="ARBA" id="ARBA00023242"/>
    </source>
</evidence>
<evidence type="ECO:0000256" key="7">
    <source>
        <dbReference type="ARBA" id="ARBA00023170"/>
    </source>
</evidence>
<dbReference type="GO" id="GO:0005634">
    <property type="term" value="C:nucleus"/>
    <property type="evidence" value="ECO:0007669"/>
    <property type="project" value="TreeGrafter"/>
</dbReference>
<feature type="compositionally biased region" description="Polar residues" evidence="9">
    <location>
        <begin position="299"/>
        <end position="318"/>
    </location>
</feature>
<evidence type="ECO:0000259" key="10">
    <source>
        <dbReference type="Pfam" id="PF00105"/>
    </source>
</evidence>
<dbReference type="GO" id="GO:0008270">
    <property type="term" value="F:zinc ion binding"/>
    <property type="evidence" value="ECO:0007669"/>
    <property type="project" value="UniProtKB-KW"/>
</dbReference>
<dbReference type="Pfam" id="PF00105">
    <property type="entry name" value="zf-C4"/>
    <property type="match status" value="1"/>
</dbReference>
<dbReference type="SUPFAM" id="SSF57716">
    <property type="entry name" value="Glucocorticoid receptor-like (DNA-binding domain)"/>
    <property type="match status" value="1"/>
</dbReference>
<evidence type="ECO:0000256" key="2">
    <source>
        <dbReference type="ARBA" id="ARBA00022771"/>
    </source>
</evidence>
<feature type="compositionally biased region" description="Basic residues" evidence="9">
    <location>
        <begin position="741"/>
        <end position="751"/>
    </location>
</feature>
<keyword evidence="8" id="KW-0539">Nucleus</keyword>
<evidence type="ECO:0000256" key="9">
    <source>
        <dbReference type="SAM" id="MobiDB-lite"/>
    </source>
</evidence>